<evidence type="ECO:0000313" key="4">
    <source>
        <dbReference type="Proteomes" id="UP000722989"/>
    </source>
</evidence>
<feature type="signal peptide" evidence="1">
    <location>
        <begin position="1"/>
        <end position="25"/>
    </location>
</feature>
<accession>A0ABX0XZN1</accession>
<evidence type="ECO:0000259" key="2">
    <source>
        <dbReference type="Pfam" id="PF00496"/>
    </source>
</evidence>
<dbReference type="EMBL" id="JAATVY010000012">
    <property type="protein sequence ID" value="NJC71535.1"/>
    <property type="molecule type" value="Genomic_DNA"/>
</dbReference>
<dbReference type="Proteomes" id="UP000722989">
    <property type="component" value="Unassembled WGS sequence"/>
</dbReference>
<gene>
    <name evidence="3" type="ORF">HC031_17680</name>
</gene>
<proteinExistence type="predicted"/>
<dbReference type="Gene3D" id="3.40.190.10">
    <property type="entry name" value="Periplasmic binding protein-like II"/>
    <property type="match status" value="1"/>
</dbReference>
<dbReference type="CDD" id="cd08501">
    <property type="entry name" value="PBP2_Lpqw"/>
    <property type="match status" value="1"/>
</dbReference>
<keyword evidence="1" id="KW-0732">Signal</keyword>
<dbReference type="Gene3D" id="3.10.105.10">
    <property type="entry name" value="Dipeptide-binding Protein, Domain 3"/>
    <property type="match status" value="1"/>
</dbReference>
<dbReference type="PANTHER" id="PTHR30290:SF65">
    <property type="entry name" value="MONOACYL PHOSPHATIDYLINOSITOL TETRAMANNOSIDE-BINDING PROTEIN LPQW-RELATED"/>
    <property type="match status" value="1"/>
</dbReference>
<dbReference type="PROSITE" id="PS51257">
    <property type="entry name" value="PROKAR_LIPOPROTEIN"/>
    <property type="match status" value="1"/>
</dbReference>
<name>A0ABX0XZN1_9ACTN</name>
<feature type="domain" description="Solute-binding protein family 5" evidence="2">
    <location>
        <begin position="108"/>
        <end position="483"/>
    </location>
</feature>
<dbReference type="SUPFAM" id="SSF53850">
    <property type="entry name" value="Periplasmic binding protein-like II"/>
    <property type="match status" value="1"/>
</dbReference>
<protein>
    <submittedName>
        <fullName evidence="3">ABC transporter family substrate-binding protein</fullName>
    </submittedName>
</protein>
<dbReference type="InterPro" id="IPR039424">
    <property type="entry name" value="SBP_5"/>
</dbReference>
<keyword evidence="4" id="KW-1185">Reference proteome</keyword>
<dbReference type="InterPro" id="IPR000914">
    <property type="entry name" value="SBP_5_dom"/>
</dbReference>
<dbReference type="PIRSF" id="PIRSF002741">
    <property type="entry name" value="MppA"/>
    <property type="match status" value="1"/>
</dbReference>
<reference evidence="3 4" key="1">
    <citation type="submission" date="2020-03" db="EMBL/GenBank/DDBJ databases">
        <title>WGS of the type strain of Planosporangium spp.</title>
        <authorList>
            <person name="Thawai C."/>
        </authorList>
    </citation>
    <scope>NUCLEOTIDE SEQUENCE [LARGE SCALE GENOMIC DNA]</scope>
    <source>
        <strain evidence="3 4">TBRC 5610</strain>
    </source>
</reference>
<dbReference type="PANTHER" id="PTHR30290">
    <property type="entry name" value="PERIPLASMIC BINDING COMPONENT OF ABC TRANSPORTER"/>
    <property type="match status" value="1"/>
</dbReference>
<feature type="chain" id="PRO_5045185306" evidence="1">
    <location>
        <begin position="26"/>
        <end position="571"/>
    </location>
</feature>
<evidence type="ECO:0000256" key="1">
    <source>
        <dbReference type="SAM" id="SignalP"/>
    </source>
</evidence>
<dbReference type="Gene3D" id="3.90.76.10">
    <property type="entry name" value="Dipeptide-binding Protein, Domain 1"/>
    <property type="match status" value="1"/>
</dbReference>
<evidence type="ECO:0000313" key="3">
    <source>
        <dbReference type="EMBL" id="NJC71535.1"/>
    </source>
</evidence>
<dbReference type="InterPro" id="IPR030678">
    <property type="entry name" value="Peptide/Ni-bd"/>
</dbReference>
<comment type="caution">
    <text evidence="3">The sequence shown here is derived from an EMBL/GenBank/DDBJ whole genome shotgun (WGS) entry which is preliminary data.</text>
</comment>
<sequence length="571" mass="61462">MHTGKRLAGAVVAAGVSLLVVSACGSGGSSNNGKTVSSSFADCATKPNTCNSGDTKSGGTFTFTIEKTIDNWNQNDGDGNTQDFGEVLDGVLPSVFNGQPDLGPALNTDLVTSAQQTSANPQTIVYKINPKAVWDDGTPVTADDFVYAWKTQNGKDCKDCNAASTSGYDQMKSVTGSDNGKTVTVVYDTPFTDWKQPFGPLYPAHIAQQHGDLAASWKWFGENPVNYSAGPYKISDYQKDVSVTEVPNPKWWGKKPSLDKLVFRIITDQNQEVPALQNNEVQAIYPQPNQDLVNQVKALAPNVQYTLGKGLTWEHLDLNLKNKFLADKTLRQAVFTAVNRQAIIDKTVGQFAPGIKPLNNHNFMPGQAGYKDTVTASGAGNGDIEKAKKLLTDAGYKGVGTALTTAAGEPVTMRISYTIGNTLRQASAELFQNEMQQLGIKVTITPIQSLGKTLSAGDFDAIIYAWVGTPFPFAGAVQIWTEAGGSDYGHWSNPQADALTKQAASESDLKKATDLLNQADQMLSNDYYSLPLFQKPTFLAVYSQFANIRDNATNVGPAYNDGEWGLRASAK</sequence>
<dbReference type="Pfam" id="PF00496">
    <property type="entry name" value="SBP_bac_5"/>
    <property type="match status" value="1"/>
</dbReference>
<organism evidence="3 4">
    <name type="scientific">Planosporangium thailandense</name>
    <dbReference type="NCBI Taxonomy" id="765197"/>
    <lineage>
        <taxon>Bacteria</taxon>
        <taxon>Bacillati</taxon>
        <taxon>Actinomycetota</taxon>
        <taxon>Actinomycetes</taxon>
        <taxon>Micromonosporales</taxon>
        <taxon>Micromonosporaceae</taxon>
        <taxon>Planosporangium</taxon>
    </lineage>
</organism>
<dbReference type="RefSeq" id="WP_167926443.1">
    <property type="nucleotide sequence ID" value="NZ_JAATVY010000012.1"/>
</dbReference>